<dbReference type="EMBL" id="LAZR01034454">
    <property type="protein sequence ID" value="KKL45261.1"/>
    <property type="molecule type" value="Genomic_DNA"/>
</dbReference>
<proteinExistence type="predicted"/>
<dbReference type="InterPro" id="IPR009057">
    <property type="entry name" value="Homeodomain-like_sf"/>
</dbReference>
<dbReference type="SUPFAM" id="SSF46689">
    <property type="entry name" value="Homeodomain-like"/>
    <property type="match status" value="1"/>
</dbReference>
<feature type="region of interest" description="Disordered" evidence="1">
    <location>
        <begin position="72"/>
        <end position="91"/>
    </location>
</feature>
<feature type="non-terminal residue" evidence="2">
    <location>
        <position position="113"/>
    </location>
</feature>
<evidence type="ECO:0008006" key="3">
    <source>
        <dbReference type="Google" id="ProtNLM"/>
    </source>
</evidence>
<accession>A0A0F9CUX9</accession>
<organism evidence="2">
    <name type="scientific">marine sediment metagenome</name>
    <dbReference type="NCBI Taxonomy" id="412755"/>
    <lineage>
        <taxon>unclassified sequences</taxon>
        <taxon>metagenomes</taxon>
        <taxon>ecological metagenomes</taxon>
    </lineage>
</organism>
<gene>
    <name evidence="2" type="ORF">LCGC14_2357440</name>
</gene>
<evidence type="ECO:0000313" key="2">
    <source>
        <dbReference type="EMBL" id="KKL45261.1"/>
    </source>
</evidence>
<reference evidence="2" key="1">
    <citation type="journal article" date="2015" name="Nature">
        <title>Complex archaea that bridge the gap between prokaryotes and eukaryotes.</title>
        <authorList>
            <person name="Spang A."/>
            <person name="Saw J.H."/>
            <person name="Jorgensen S.L."/>
            <person name="Zaremba-Niedzwiedzka K."/>
            <person name="Martijn J."/>
            <person name="Lind A.E."/>
            <person name="van Eijk R."/>
            <person name="Schleper C."/>
            <person name="Guy L."/>
            <person name="Ettema T.J."/>
        </authorList>
    </citation>
    <scope>NUCLEOTIDE SEQUENCE</scope>
</reference>
<evidence type="ECO:0000256" key="1">
    <source>
        <dbReference type="SAM" id="MobiDB-lite"/>
    </source>
</evidence>
<dbReference type="Pfam" id="PF13551">
    <property type="entry name" value="HTH_29"/>
    <property type="match status" value="1"/>
</dbReference>
<dbReference type="AlphaFoldDB" id="A0A0F9CUX9"/>
<comment type="caution">
    <text evidence="2">The sequence shown here is derived from an EMBL/GenBank/DDBJ whole genome shotgun (WGS) entry which is preliminary data.</text>
</comment>
<name>A0A0F9CUX9_9ZZZZ</name>
<sequence length="113" mass="13358">MEKLQITRSSPDHDELVELYKKEKNSKLKERYHALFLMHEFINCTTVAELIKKSRRTIQTWVKIFNESGLEAIAPNSPPGRPSRLSQDQKEELKLDIMTHPRELNYEFSNWEG</sequence>
<protein>
    <recommendedName>
        <fullName evidence="3">Winged helix-turn helix domain-containing protein</fullName>
    </recommendedName>
</protein>